<dbReference type="InterPro" id="IPR006050">
    <property type="entry name" value="DNA_photolyase_N"/>
</dbReference>
<evidence type="ECO:0000256" key="19">
    <source>
        <dbReference type="ARBA" id="ARBA00023242"/>
    </source>
</evidence>
<keyword evidence="16" id="KW-0090">Biological rhythms</keyword>
<dbReference type="PROSITE" id="PS51645">
    <property type="entry name" value="PHR_CRY_ALPHA_BETA"/>
    <property type="match status" value="1"/>
</dbReference>
<evidence type="ECO:0000256" key="11">
    <source>
        <dbReference type="ARBA" id="ARBA00022630"/>
    </source>
</evidence>
<dbReference type="SUPFAM" id="SSF48173">
    <property type="entry name" value="Cryptochrome/photolyase FAD-binding domain"/>
    <property type="match status" value="1"/>
</dbReference>
<evidence type="ECO:0000256" key="15">
    <source>
        <dbReference type="ARBA" id="ARBA00023015"/>
    </source>
</evidence>
<dbReference type="InterPro" id="IPR014729">
    <property type="entry name" value="Rossmann-like_a/b/a_fold"/>
</dbReference>
<evidence type="ECO:0000256" key="17">
    <source>
        <dbReference type="ARBA" id="ARBA00023163"/>
    </source>
</evidence>
<keyword evidence="10" id="KW-0716">Sensory transduction</keyword>
<accession>A0ABN9MD39</accession>
<evidence type="ECO:0000256" key="7">
    <source>
        <dbReference type="ARBA" id="ARBA00022490"/>
    </source>
</evidence>
<feature type="region of interest" description="Disordered" evidence="20">
    <location>
        <begin position="615"/>
        <end position="643"/>
    </location>
</feature>
<keyword evidence="14" id="KW-0157">Chromophore</keyword>
<keyword evidence="23" id="KW-1185">Reference proteome</keyword>
<dbReference type="InterPro" id="IPR036134">
    <property type="entry name" value="Crypto/Photolyase_FAD-like_sf"/>
</dbReference>
<sequence length="643" mass="71862">MGDLQYLWKAYLCQKRGFPCLGWCGILKHHRWCQSASREGNQGKHRVTKRGPALSYPMFTLVTGIVGRWRAVCVTALQRPNSDAAAIQIVVGIAAASLTRCDVTLGRLVKRGANAGSMSIRRFLLQCLEDLDANLRKLNSRLFVIRGQPADVFPRLFKEWKISKLSIEYDSEPFGKERDAAIKKLASEAGVEVIVRISHTLYELDKIIELNGGQPPLTYKRFQTLISKMEPLEIPVETITSEVMGKCSTPVSDDHDEKYGVPSLEELGFDTEGLPSAVWPGGESEALTRLERHLERKAWVANFERPRMNANSLLASTTGLSPYLRFGCLSCRLFYFKLTDLYKKVKKNSSPPLSLYGQLLWREFFYTAATNNPRFDKMEGNPICVQIPWDRNPEALAKWAEGRTGFPWIDAIMTQLRQEGWIHHLARHARRPVDKLGGRDEVGFGRRTDPNGDYIRRYLPILKGFPPKYIYDPWNAPEGVQKAAKCIIGVHYPKPMVNHAEASRLNIERMKQIYQQLSRYRGLGLLASVPSNPNGNGNGGMMSYSPGDNMPGCSNNGGSQMGAGEGNSTSNSNNQGDGHSGNGGIQGYWQGSNILHYNHGDGQQSYLIQARNSMNSVMSSGKRPNPEEETQSVGPKVQRQSSH</sequence>
<keyword evidence="19" id="KW-0539">Nucleus</keyword>
<evidence type="ECO:0000256" key="12">
    <source>
        <dbReference type="ARBA" id="ARBA00022741"/>
    </source>
</evidence>
<evidence type="ECO:0000256" key="16">
    <source>
        <dbReference type="ARBA" id="ARBA00023108"/>
    </source>
</evidence>
<evidence type="ECO:0000256" key="3">
    <source>
        <dbReference type="ARBA" id="ARBA00004123"/>
    </source>
</evidence>
<evidence type="ECO:0000256" key="1">
    <source>
        <dbReference type="ARBA" id="ARBA00001932"/>
    </source>
</evidence>
<feature type="region of interest" description="Disordered" evidence="20">
    <location>
        <begin position="534"/>
        <end position="585"/>
    </location>
</feature>
<keyword evidence="7" id="KW-0963">Cytoplasm</keyword>
<evidence type="ECO:0000256" key="13">
    <source>
        <dbReference type="ARBA" id="ARBA00022827"/>
    </source>
</evidence>
<evidence type="ECO:0000256" key="10">
    <source>
        <dbReference type="ARBA" id="ARBA00022606"/>
    </source>
</evidence>
<dbReference type="PANTHER" id="PTHR11455:SF16">
    <property type="entry name" value="CRYPTOCHROME-1"/>
    <property type="match status" value="1"/>
</dbReference>
<dbReference type="InterPro" id="IPR036155">
    <property type="entry name" value="Crypto/Photolyase_N_sf"/>
</dbReference>
<evidence type="ECO:0000313" key="22">
    <source>
        <dbReference type="EMBL" id="CAJ0964690.1"/>
    </source>
</evidence>
<reference evidence="22" key="1">
    <citation type="submission" date="2023-07" db="EMBL/GenBank/DDBJ databases">
        <authorList>
            <person name="Stuckert A."/>
        </authorList>
    </citation>
    <scope>NUCLEOTIDE SEQUENCE</scope>
</reference>
<keyword evidence="17" id="KW-0804">Transcription</keyword>
<feature type="domain" description="Photolyase/cryptochrome alpha/beta" evidence="21">
    <location>
        <begin position="59"/>
        <end position="201"/>
    </location>
</feature>
<feature type="compositionally biased region" description="Low complexity" evidence="20">
    <location>
        <begin position="534"/>
        <end position="547"/>
    </location>
</feature>
<comment type="caution">
    <text evidence="22">The sequence shown here is derived from an EMBL/GenBank/DDBJ whole genome shotgun (WGS) entry which is preliminary data.</text>
</comment>
<evidence type="ECO:0000256" key="6">
    <source>
        <dbReference type="ARBA" id="ARBA00021159"/>
    </source>
</evidence>
<dbReference type="Gene3D" id="1.25.40.80">
    <property type="match status" value="2"/>
</dbReference>
<dbReference type="Pfam" id="PF03441">
    <property type="entry name" value="FAD_binding_7"/>
    <property type="match status" value="2"/>
</dbReference>
<dbReference type="InterPro" id="IPR002081">
    <property type="entry name" value="Cryptochrome/DNA_photolyase_1"/>
</dbReference>
<dbReference type="PANTHER" id="PTHR11455">
    <property type="entry name" value="CRYPTOCHROME"/>
    <property type="match status" value="1"/>
</dbReference>
<organism evidence="22 23">
    <name type="scientific">Ranitomeya imitator</name>
    <name type="common">mimic poison frog</name>
    <dbReference type="NCBI Taxonomy" id="111125"/>
    <lineage>
        <taxon>Eukaryota</taxon>
        <taxon>Metazoa</taxon>
        <taxon>Chordata</taxon>
        <taxon>Craniata</taxon>
        <taxon>Vertebrata</taxon>
        <taxon>Euteleostomi</taxon>
        <taxon>Amphibia</taxon>
        <taxon>Batrachia</taxon>
        <taxon>Anura</taxon>
        <taxon>Neobatrachia</taxon>
        <taxon>Hyloidea</taxon>
        <taxon>Dendrobatidae</taxon>
        <taxon>Dendrobatinae</taxon>
        <taxon>Ranitomeya</taxon>
    </lineage>
</organism>
<dbReference type="SUPFAM" id="SSF52425">
    <property type="entry name" value="Cryptochrome/photolyase, N-terminal domain"/>
    <property type="match status" value="1"/>
</dbReference>
<comment type="cofactor">
    <cofactor evidence="1">
        <name>(6R)-5,10-methylene-5,6,7,8-tetrahydrofolate</name>
        <dbReference type="ChEBI" id="CHEBI:15636"/>
    </cofactor>
</comment>
<dbReference type="EMBL" id="CAUEEQ010062430">
    <property type="protein sequence ID" value="CAJ0964690.1"/>
    <property type="molecule type" value="Genomic_DNA"/>
</dbReference>
<keyword evidence="18" id="KW-0675">Receptor</keyword>
<keyword evidence="9" id="KW-0600">Photoreceptor protein</keyword>
<evidence type="ECO:0000256" key="5">
    <source>
        <dbReference type="ARBA" id="ARBA00005862"/>
    </source>
</evidence>
<proteinExistence type="inferred from homology"/>
<dbReference type="Gene3D" id="3.40.50.620">
    <property type="entry name" value="HUPs"/>
    <property type="match status" value="1"/>
</dbReference>
<evidence type="ECO:0000256" key="9">
    <source>
        <dbReference type="ARBA" id="ARBA00022543"/>
    </source>
</evidence>
<comment type="cofactor">
    <cofactor evidence="2">
        <name>FAD</name>
        <dbReference type="ChEBI" id="CHEBI:57692"/>
    </cofactor>
</comment>
<keyword evidence="12" id="KW-0547">Nucleotide-binding</keyword>
<comment type="similarity">
    <text evidence="5">Belongs to the DNA photolyase class-1 family.</text>
</comment>
<dbReference type="Proteomes" id="UP001176940">
    <property type="component" value="Unassembled WGS sequence"/>
</dbReference>
<evidence type="ECO:0000256" key="20">
    <source>
        <dbReference type="SAM" id="MobiDB-lite"/>
    </source>
</evidence>
<dbReference type="Pfam" id="PF00875">
    <property type="entry name" value="DNA_photolyase"/>
    <property type="match status" value="1"/>
</dbReference>
<keyword evidence="13" id="KW-0274">FAD</keyword>
<evidence type="ECO:0000256" key="2">
    <source>
        <dbReference type="ARBA" id="ARBA00001974"/>
    </source>
</evidence>
<feature type="compositionally biased region" description="Polar residues" evidence="20">
    <location>
        <begin position="566"/>
        <end position="577"/>
    </location>
</feature>
<evidence type="ECO:0000256" key="4">
    <source>
        <dbReference type="ARBA" id="ARBA00004496"/>
    </source>
</evidence>
<evidence type="ECO:0000256" key="18">
    <source>
        <dbReference type="ARBA" id="ARBA00023170"/>
    </source>
</evidence>
<dbReference type="InterPro" id="IPR005101">
    <property type="entry name" value="Cryptochr/Photolyase_FAD-bd"/>
</dbReference>
<keyword evidence="11" id="KW-0285">Flavoprotein</keyword>
<name>A0ABN9MD39_9NEOB</name>
<dbReference type="Gene3D" id="1.10.579.10">
    <property type="entry name" value="DNA Cyclobutane Dipyrimidine Photolyase, subunit A, domain 3"/>
    <property type="match status" value="2"/>
</dbReference>
<keyword evidence="15" id="KW-0805">Transcription regulation</keyword>
<evidence type="ECO:0000256" key="8">
    <source>
        <dbReference type="ARBA" id="ARBA00022491"/>
    </source>
</evidence>
<comment type="subcellular location">
    <subcellularLocation>
        <location evidence="4">Cytoplasm</location>
    </subcellularLocation>
    <subcellularLocation>
        <location evidence="3">Nucleus</location>
    </subcellularLocation>
</comment>
<evidence type="ECO:0000256" key="14">
    <source>
        <dbReference type="ARBA" id="ARBA00022991"/>
    </source>
</evidence>
<gene>
    <name evidence="22" type="ORF">RIMI_LOCUS19493711</name>
</gene>
<evidence type="ECO:0000313" key="23">
    <source>
        <dbReference type="Proteomes" id="UP001176940"/>
    </source>
</evidence>
<protein>
    <recommendedName>
        <fullName evidence="6">Cryptochrome-1</fullName>
    </recommendedName>
</protein>
<keyword evidence="8" id="KW-0678">Repressor</keyword>
<evidence type="ECO:0000259" key="21">
    <source>
        <dbReference type="PROSITE" id="PS51645"/>
    </source>
</evidence>